<dbReference type="EMBL" id="BGPR01000098">
    <property type="protein sequence ID" value="GBL93965.1"/>
    <property type="molecule type" value="Genomic_DNA"/>
</dbReference>
<comment type="caution">
    <text evidence="1">The sequence shown here is derived from an EMBL/GenBank/DDBJ whole genome shotgun (WGS) entry which is preliminary data.</text>
</comment>
<dbReference type="AlphaFoldDB" id="A0A4Y2BR84"/>
<name>A0A4Y2BR84_ARAVE</name>
<evidence type="ECO:0000313" key="1">
    <source>
        <dbReference type="EMBL" id="GBL93965.1"/>
    </source>
</evidence>
<proteinExistence type="predicted"/>
<evidence type="ECO:0000313" key="2">
    <source>
        <dbReference type="Proteomes" id="UP000499080"/>
    </source>
</evidence>
<organism evidence="1 2">
    <name type="scientific">Araneus ventricosus</name>
    <name type="common">Orbweaver spider</name>
    <name type="synonym">Epeira ventricosa</name>
    <dbReference type="NCBI Taxonomy" id="182803"/>
    <lineage>
        <taxon>Eukaryota</taxon>
        <taxon>Metazoa</taxon>
        <taxon>Ecdysozoa</taxon>
        <taxon>Arthropoda</taxon>
        <taxon>Chelicerata</taxon>
        <taxon>Arachnida</taxon>
        <taxon>Araneae</taxon>
        <taxon>Araneomorphae</taxon>
        <taxon>Entelegynae</taxon>
        <taxon>Araneoidea</taxon>
        <taxon>Araneidae</taxon>
        <taxon>Araneus</taxon>
    </lineage>
</organism>
<dbReference type="Proteomes" id="UP000499080">
    <property type="component" value="Unassembled WGS sequence"/>
</dbReference>
<accession>A0A4Y2BR84</accession>
<gene>
    <name evidence="1" type="ORF">AVEN_76690_1</name>
</gene>
<keyword evidence="2" id="KW-1185">Reference proteome</keyword>
<reference evidence="1 2" key="1">
    <citation type="journal article" date="2019" name="Sci. Rep.">
        <title>Orb-weaving spider Araneus ventricosus genome elucidates the spidroin gene catalogue.</title>
        <authorList>
            <person name="Kono N."/>
            <person name="Nakamura H."/>
            <person name="Ohtoshi R."/>
            <person name="Moran D.A.P."/>
            <person name="Shinohara A."/>
            <person name="Yoshida Y."/>
            <person name="Fujiwara M."/>
            <person name="Mori M."/>
            <person name="Tomita M."/>
            <person name="Arakawa K."/>
        </authorList>
    </citation>
    <scope>NUCLEOTIDE SEQUENCE [LARGE SCALE GENOMIC DNA]</scope>
</reference>
<sequence length="100" mass="11257">MNCTYGLLNGIFKFCQCDREGRGNEGLEINQSHKSTQVKSGNSGCHLNLKSKPKVSKRNVFIELAMRDGAAFCNETTFCNSASFPARSWEMLFKDERPDN</sequence>
<protein>
    <submittedName>
        <fullName evidence="1">Uncharacterized protein</fullName>
    </submittedName>
</protein>